<evidence type="ECO:0008006" key="3">
    <source>
        <dbReference type="Google" id="ProtNLM"/>
    </source>
</evidence>
<sequence>MKATQRLRPARQTSVEGYVESWSVIRPINPFIYVPIAYDTGMQSRLIENDDVLREVFKFLDPSTTEDPRLNDQTEHENNCRRALARSARVSRVLSDHALNVLWRKIEGLLDFFSILPSFRRELIEPRDDDEGYSDDEPHSKPLWRFTGPITSLDWQRYQQYAQRVRVLSLAWTPGKVDPAVFVEIARLSDGGPLFPGLIELDIQTYDHLEAIPSTLISPSLRKLHATDLGDVLGDPSTKPAQAPLAELVRAAFLNARLLEDVSLEGSNVGPMENLLPMTECTRLRRVSLVDVACDARLLSGWSRINCLGDLALEVNSNSSVGREHLEFAHLHCLTVRGDLKCLADLFAHISAPSLNYLRIQVQQPPGHGREQVSECFAALSSSFGSTLRHFHLASFCDGHDRGQRWPEQPLIDIIRPLLDMHMLQTVSITPPRWWSVTLSDEAVHDIATAWPHLVSLQIYLLNAHSTATWESLIELASVCSNLRTLVLPQLDLRTFAPPLADKQPSLYHPLEVLTLDYSFAHNQVEDSHTFAQFLDRTFPNLDLGTSVIRRVDIPGGQRHPLCREVMELLRNFQQSRERQIASSGKHVMVSSPAAQTV</sequence>
<proteinExistence type="predicted"/>
<dbReference type="Gene3D" id="3.80.10.10">
    <property type="entry name" value="Ribonuclease Inhibitor"/>
    <property type="match status" value="1"/>
</dbReference>
<accession>A0A4Y9Z255</accession>
<name>A0A4Y9Z255_9APHY</name>
<dbReference type="InterPro" id="IPR032675">
    <property type="entry name" value="LRR_dom_sf"/>
</dbReference>
<comment type="caution">
    <text evidence="1">The sequence shown here is derived from an EMBL/GenBank/DDBJ whole genome shotgun (WGS) entry which is preliminary data.</text>
</comment>
<dbReference type="STRING" id="34475.A0A4Y9Z255"/>
<dbReference type="Proteomes" id="UP000298390">
    <property type="component" value="Unassembled WGS sequence"/>
</dbReference>
<dbReference type="EMBL" id="SEKV01000027">
    <property type="protein sequence ID" value="TFY68592.1"/>
    <property type="molecule type" value="Genomic_DNA"/>
</dbReference>
<evidence type="ECO:0000313" key="1">
    <source>
        <dbReference type="EMBL" id="TFY68592.1"/>
    </source>
</evidence>
<dbReference type="AlphaFoldDB" id="A0A4Y9Z255"/>
<organism evidence="1 2">
    <name type="scientific">Rhodofomes roseus</name>
    <dbReference type="NCBI Taxonomy" id="34475"/>
    <lineage>
        <taxon>Eukaryota</taxon>
        <taxon>Fungi</taxon>
        <taxon>Dikarya</taxon>
        <taxon>Basidiomycota</taxon>
        <taxon>Agaricomycotina</taxon>
        <taxon>Agaricomycetes</taxon>
        <taxon>Polyporales</taxon>
        <taxon>Rhodofomes</taxon>
    </lineage>
</organism>
<protein>
    <recommendedName>
        <fullName evidence="3">F-box domain-containing protein</fullName>
    </recommendedName>
</protein>
<gene>
    <name evidence="1" type="ORF">EVJ58_g924</name>
</gene>
<evidence type="ECO:0000313" key="2">
    <source>
        <dbReference type="Proteomes" id="UP000298390"/>
    </source>
</evidence>
<dbReference type="SUPFAM" id="SSF52047">
    <property type="entry name" value="RNI-like"/>
    <property type="match status" value="1"/>
</dbReference>
<reference evidence="1 2" key="1">
    <citation type="submission" date="2019-01" db="EMBL/GenBank/DDBJ databases">
        <title>Genome sequencing of the rare red list fungi Fomitopsis rosea.</title>
        <authorList>
            <person name="Buettner E."/>
            <person name="Kellner H."/>
        </authorList>
    </citation>
    <scope>NUCLEOTIDE SEQUENCE [LARGE SCALE GENOMIC DNA]</scope>
    <source>
        <strain evidence="1 2">DSM 105464</strain>
    </source>
</reference>